<protein>
    <recommendedName>
        <fullName evidence="7">Calpain catalytic domain-containing protein</fullName>
    </recommendedName>
</protein>
<dbReference type="EMBL" id="JAZDUA010000411">
    <property type="protein sequence ID" value="KAK7792940.1"/>
    <property type="molecule type" value="Genomic_DNA"/>
</dbReference>
<proteinExistence type="inferred from homology"/>
<accession>A0AAN9YZW3</accession>
<evidence type="ECO:0000256" key="1">
    <source>
        <dbReference type="ARBA" id="ARBA00007623"/>
    </source>
</evidence>
<evidence type="ECO:0000256" key="4">
    <source>
        <dbReference type="ARBA" id="ARBA00022807"/>
    </source>
</evidence>
<dbReference type="InterPro" id="IPR001300">
    <property type="entry name" value="Peptidase_C2_calpain_cat"/>
</dbReference>
<dbReference type="SUPFAM" id="SSF49758">
    <property type="entry name" value="Calpain large subunit, middle domain (domain III)"/>
    <property type="match status" value="1"/>
</dbReference>
<dbReference type="GO" id="GO:0005737">
    <property type="term" value="C:cytoplasm"/>
    <property type="evidence" value="ECO:0007669"/>
    <property type="project" value="TreeGrafter"/>
</dbReference>
<dbReference type="Proteomes" id="UP001378592">
    <property type="component" value="Unassembled WGS sequence"/>
</dbReference>
<evidence type="ECO:0000256" key="5">
    <source>
        <dbReference type="PIRSR" id="PIRSR622684-1"/>
    </source>
</evidence>
<dbReference type="PANTHER" id="PTHR10183:SF379">
    <property type="entry name" value="CALPAIN-5"/>
    <property type="match status" value="1"/>
</dbReference>
<feature type="domain" description="Calpain catalytic" evidence="7">
    <location>
        <begin position="41"/>
        <end position="353"/>
    </location>
</feature>
<dbReference type="InterPro" id="IPR038765">
    <property type="entry name" value="Papain-like_cys_pep_sf"/>
</dbReference>
<dbReference type="Pfam" id="PF01067">
    <property type="entry name" value="Calpain_III"/>
    <property type="match status" value="1"/>
</dbReference>
<evidence type="ECO:0000256" key="2">
    <source>
        <dbReference type="ARBA" id="ARBA00022670"/>
    </source>
</evidence>
<comment type="similarity">
    <text evidence="1">Belongs to the peptidase C2 family.</text>
</comment>
<keyword evidence="4 6" id="KW-0788">Thiol protease</keyword>
<sequence>MSTAVDACARACSCTDEGKCEPAYAGRARYDGVAAREAEEFFKDEDFPVGEPTLAGDVPEGVLWKRPHELCEDPQVFVDGASRLDVLQGPNLGDCWLIAACSALAEHPHLVRELIPDGLELKPGGSENNYTGKISIRLWACGSRFDMIIDDRLPVMNTKDGLKLVFGACKETSEFWLPLVEKAVAKYQGGYKNLRGRQIAEGLMILTGYSVNRIQLVQENPIDNLFKFLKEELARKSLIMAAGYTKELIRISRIVLENRRGGEECAKESVYHTYTVNKVLQLSNGRQLLRIRNPWGTETDCTGKFRITEDVLRDLPSAILDELLQCPCSDGEYWLDEKGFYDKFLELCVANEYPSVSRNKLVPSTNVVSGRGMWEGKTVGGPPCSKTFENNCQFLFQIDIEDKEAVKRKVPVLLELIQDLHREASLPYKSGMQIYKLVAELATWQAVSAPEVQRYSRAQLRNSSYAQSAVAECGVAQACVVRSYFELTPHAPHVAVAWVHRGVPAMGFLLRVYSPAGVFVRLRTLPDPA</sequence>
<dbReference type="Gene3D" id="2.60.120.380">
    <property type="match status" value="1"/>
</dbReference>
<dbReference type="GO" id="GO:0006508">
    <property type="term" value="P:proteolysis"/>
    <property type="evidence" value="ECO:0007669"/>
    <property type="project" value="UniProtKB-KW"/>
</dbReference>
<keyword evidence="9" id="KW-1185">Reference proteome</keyword>
<feature type="active site" evidence="5 6">
    <location>
        <position position="95"/>
    </location>
</feature>
<dbReference type="InterPro" id="IPR036213">
    <property type="entry name" value="Calpain_III_sf"/>
</dbReference>
<dbReference type="PANTHER" id="PTHR10183">
    <property type="entry name" value="CALPAIN"/>
    <property type="match status" value="1"/>
</dbReference>
<evidence type="ECO:0000313" key="8">
    <source>
        <dbReference type="EMBL" id="KAK7792940.1"/>
    </source>
</evidence>
<feature type="active site" evidence="5 6">
    <location>
        <position position="293"/>
    </location>
</feature>
<evidence type="ECO:0000256" key="6">
    <source>
        <dbReference type="PROSITE-ProRule" id="PRU00239"/>
    </source>
</evidence>
<dbReference type="Pfam" id="PF00648">
    <property type="entry name" value="Peptidase_C2"/>
    <property type="match status" value="1"/>
</dbReference>
<dbReference type="PROSITE" id="PS50203">
    <property type="entry name" value="CALPAIN_CAT"/>
    <property type="match status" value="1"/>
</dbReference>
<name>A0AAN9YZW3_9ORTH</name>
<keyword evidence="3 6" id="KW-0378">Hydrolase</keyword>
<keyword evidence="2 6" id="KW-0645">Protease</keyword>
<dbReference type="PRINTS" id="PR00704">
    <property type="entry name" value="CALPAIN"/>
</dbReference>
<feature type="active site" evidence="6">
    <location>
        <position position="272"/>
    </location>
</feature>
<dbReference type="InterPro" id="IPR022684">
    <property type="entry name" value="Calpain_cysteine_protease"/>
</dbReference>
<dbReference type="SMART" id="SM00230">
    <property type="entry name" value="CysPc"/>
    <property type="match status" value="1"/>
</dbReference>
<dbReference type="InterPro" id="IPR022682">
    <property type="entry name" value="Calpain_domain_III"/>
</dbReference>
<dbReference type="AlphaFoldDB" id="A0AAN9YZW3"/>
<evidence type="ECO:0000313" key="9">
    <source>
        <dbReference type="Proteomes" id="UP001378592"/>
    </source>
</evidence>
<dbReference type="SUPFAM" id="SSF54001">
    <property type="entry name" value="Cysteine proteinases"/>
    <property type="match status" value="1"/>
</dbReference>
<dbReference type="Gene3D" id="3.90.70.10">
    <property type="entry name" value="Cysteine proteinases"/>
    <property type="match status" value="1"/>
</dbReference>
<dbReference type="GO" id="GO:0004198">
    <property type="term" value="F:calcium-dependent cysteine-type endopeptidase activity"/>
    <property type="evidence" value="ECO:0007669"/>
    <property type="project" value="InterPro"/>
</dbReference>
<comment type="caution">
    <text evidence="8">The sequence shown here is derived from an EMBL/GenBank/DDBJ whole genome shotgun (WGS) entry which is preliminary data.</text>
</comment>
<evidence type="ECO:0000259" key="7">
    <source>
        <dbReference type="PROSITE" id="PS50203"/>
    </source>
</evidence>
<evidence type="ECO:0000256" key="3">
    <source>
        <dbReference type="ARBA" id="ARBA00022801"/>
    </source>
</evidence>
<gene>
    <name evidence="8" type="ORF">R5R35_008080</name>
</gene>
<organism evidence="8 9">
    <name type="scientific">Gryllus longicercus</name>
    <dbReference type="NCBI Taxonomy" id="2509291"/>
    <lineage>
        <taxon>Eukaryota</taxon>
        <taxon>Metazoa</taxon>
        <taxon>Ecdysozoa</taxon>
        <taxon>Arthropoda</taxon>
        <taxon>Hexapoda</taxon>
        <taxon>Insecta</taxon>
        <taxon>Pterygota</taxon>
        <taxon>Neoptera</taxon>
        <taxon>Polyneoptera</taxon>
        <taxon>Orthoptera</taxon>
        <taxon>Ensifera</taxon>
        <taxon>Gryllidea</taxon>
        <taxon>Grylloidea</taxon>
        <taxon>Gryllidae</taxon>
        <taxon>Gryllinae</taxon>
        <taxon>Gryllus</taxon>
    </lineage>
</organism>
<reference evidence="8 9" key="1">
    <citation type="submission" date="2024-03" db="EMBL/GenBank/DDBJ databases">
        <title>The genome assembly and annotation of the cricket Gryllus longicercus Weissman &amp; Gray.</title>
        <authorList>
            <person name="Szrajer S."/>
            <person name="Gray D."/>
            <person name="Ylla G."/>
        </authorList>
    </citation>
    <scope>NUCLEOTIDE SEQUENCE [LARGE SCALE GENOMIC DNA]</scope>
    <source>
        <strain evidence="8">DAG 2021-001</strain>
        <tissue evidence="8">Whole body minus gut</tissue>
    </source>
</reference>